<dbReference type="PROSITE" id="PS51015">
    <property type="entry name" value="YDG"/>
    <property type="match status" value="1"/>
</dbReference>
<evidence type="ECO:0000256" key="6">
    <source>
        <dbReference type="ARBA" id="ARBA00022853"/>
    </source>
</evidence>
<gene>
    <name evidence="13" type="ORF">F511_28926</name>
</gene>
<dbReference type="Pfam" id="PF05033">
    <property type="entry name" value="Pre-SET"/>
    <property type="match status" value="1"/>
</dbReference>
<dbReference type="GO" id="GO:0032259">
    <property type="term" value="P:methylation"/>
    <property type="evidence" value="ECO:0007669"/>
    <property type="project" value="UniProtKB-KW"/>
</dbReference>
<dbReference type="Pfam" id="PF00856">
    <property type="entry name" value="SET"/>
    <property type="match status" value="1"/>
</dbReference>
<organism evidence="13 14">
    <name type="scientific">Dorcoceras hygrometricum</name>
    <dbReference type="NCBI Taxonomy" id="472368"/>
    <lineage>
        <taxon>Eukaryota</taxon>
        <taxon>Viridiplantae</taxon>
        <taxon>Streptophyta</taxon>
        <taxon>Embryophyta</taxon>
        <taxon>Tracheophyta</taxon>
        <taxon>Spermatophyta</taxon>
        <taxon>Magnoliopsida</taxon>
        <taxon>eudicotyledons</taxon>
        <taxon>Gunneridae</taxon>
        <taxon>Pentapetalae</taxon>
        <taxon>asterids</taxon>
        <taxon>lamiids</taxon>
        <taxon>Lamiales</taxon>
        <taxon>Gesneriaceae</taxon>
        <taxon>Didymocarpoideae</taxon>
        <taxon>Trichosporeae</taxon>
        <taxon>Loxocarpinae</taxon>
        <taxon>Dorcoceras</taxon>
    </lineage>
</organism>
<dbReference type="GO" id="GO:0003690">
    <property type="term" value="F:double-stranded DNA binding"/>
    <property type="evidence" value="ECO:0007669"/>
    <property type="project" value="TreeGrafter"/>
</dbReference>
<feature type="domain" description="Post-SET" evidence="11">
    <location>
        <begin position="1106"/>
        <end position="1122"/>
    </location>
</feature>
<dbReference type="SUPFAM" id="SSF82199">
    <property type="entry name" value="SET domain"/>
    <property type="match status" value="1"/>
</dbReference>
<dbReference type="Pfam" id="PF02182">
    <property type="entry name" value="SAD_SRA"/>
    <property type="match status" value="1"/>
</dbReference>
<keyword evidence="14" id="KW-1185">Reference proteome</keyword>
<dbReference type="InterPro" id="IPR003105">
    <property type="entry name" value="SRA_YDG"/>
</dbReference>
<dbReference type="EMBL" id="KV016231">
    <property type="protein sequence ID" value="KZV20026.1"/>
    <property type="molecule type" value="Genomic_DNA"/>
</dbReference>
<keyword evidence="5" id="KW-0949">S-adenosyl-L-methionine</keyword>
<dbReference type="Proteomes" id="UP000250235">
    <property type="component" value="Unassembled WGS sequence"/>
</dbReference>
<evidence type="ECO:0000259" key="10">
    <source>
        <dbReference type="PROSITE" id="PS50867"/>
    </source>
</evidence>
<dbReference type="PROSITE" id="PS50867">
    <property type="entry name" value="PRE_SET"/>
    <property type="match status" value="1"/>
</dbReference>
<accession>A0A2Z7AEC9</accession>
<evidence type="ECO:0000256" key="8">
    <source>
        <dbReference type="PROSITE-ProRule" id="PRU00358"/>
    </source>
</evidence>
<dbReference type="SMART" id="SM00468">
    <property type="entry name" value="PreSET"/>
    <property type="match status" value="1"/>
</dbReference>
<dbReference type="GO" id="GO:0042054">
    <property type="term" value="F:histone methyltransferase activity"/>
    <property type="evidence" value="ECO:0007669"/>
    <property type="project" value="InterPro"/>
</dbReference>
<dbReference type="Gene3D" id="2.170.270.10">
    <property type="entry name" value="SET domain"/>
    <property type="match status" value="1"/>
</dbReference>
<dbReference type="AlphaFoldDB" id="A0A2Z7AEC9"/>
<reference evidence="13 14" key="1">
    <citation type="journal article" date="2015" name="Proc. Natl. Acad. Sci. U.S.A.">
        <title>The resurrection genome of Boea hygrometrica: A blueprint for survival of dehydration.</title>
        <authorList>
            <person name="Xiao L."/>
            <person name="Yang G."/>
            <person name="Zhang L."/>
            <person name="Yang X."/>
            <person name="Zhao S."/>
            <person name="Ji Z."/>
            <person name="Zhou Q."/>
            <person name="Hu M."/>
            <person name="Wang Y."/>
            <person name="Chen M."/>
            <person name="Xu Y."/>
            <person name="Jin H."/>
            <person name="Xiao X."/>
            <person name="Hu G."/>
            <person name="Bao F."/>
            <person name="Hu Y."/>
            <person name="Wan P."/>
            <person name="Li L."/>
            <person name="Deng X."/>
            <person name="Kuang T."/>
            <person name="Xiang C."/>
            <person name="Zhu J.K."/>
            <person name="Oliver M.J."/>
            <person name="He Y."/>
        </authorList>
    </citation>
    <scope>NUCLEOTIDE SEQUENCE [LARGE SCALE GENOMIC DNA]</scope>
    <source>
        <strain evidence="14">cv. XS01</strain>
    </source>
</reference>
<evidence type="ECO:0000259" key="9">
    <source>
        <dbReference type="PROSITE" id="PS50280"/>
    </source>
</evidence>
<dbReference type="GO" id="GO:0005634">
    <property type="term" value="C:nucleus"/>
    <property type="evidence" value="ECO:0007669"/>
    <property type="project" value="UniProtKB-SubCell"/>
</dbReference>
<dbReference type="Gene3D" id="2.30.280.10">
    <property type="entry name" value="SRA-YDG"/>
    <property type="match status" value="1"/>
</dbReference>
<dbReference type="InterPro" id="IPR025794">
    <property type="entry name" value="H3-K9-MeTrfase_plant"/>
</dbReference>
<dbReference type="InterPro" id="IPR046341">
    <property type="entry name" value="SET_dom_sf"/>
</dbReference>
<dbReference type="GO" id="GO:0005694">
    <property type="term" value="C:chromosome"/>
    <property type="evidence" value="ECO:0007669"/>
    <property type="project" value="UniProtKB-SubCell"/>
</dbReference>
<dbReference type="InterPro" id="IPR003616">
    <property type="entry name" value="Post-SET_dom"/>
</dbReference>
<dbReference type="PROSITE" id="PS51575">
    <property type="entry name" value="SAM_MT43_SUVAR39_2"/>
    <property type="match status" value="1"/>
</dbReference>
<dbReference type="InterPro" id="IPR015947">
    <property type="entry name" value="PUA-like_sf"/>
</dbReference>
<dbReference type="SMART" id="SM00317">
    <property type="entry name" value="SET"/>
    <property type="match status" value="1"/>
</dbReference>
<dbReference type="InterPro" id="IPR007728">
    <property type="entry name" value="Pre-SET_dom"/>
</dbReference>
<name>A0A2Z7AEC9_9LAMI</name>
<feature type="domain" description="SET" evidence="9">
    <location>
        <begin position="961"/>
        <end position="1092"/>
    </location>
</feature>
<evidence type="ECO:0000313" key="14">
    <source>
        <dbReference type="Proteomes" id="UP000250235"/>
    </source>
</evidence>
<evidence type="ECO:0000256" key="5">
    <source>
        <dbReference type="ARBA" id="ARBA00022691"/>
    </source>
</evidence>
<dbReference type="PANTHER" id="PTHR45660">
    <property type="entry name" value="HISTONE-LYSINE N-METHYLTRANSFERASE SETMAR"/>
    <property type="match status" value="1"/>
</dbReference>
<sequence>MASGSNKRHLDNGYMPQWKSRKVSAVRDFPPACGPNYEAISSGAAENNGDGASVFKPEYLKANVRVGAGSCKIPGGDATEISKFCNTHDSGMDGVKGPTMKTRHRGTEFTAMVDCELHGVSEGATAEVLNAVVGTLSTTPLEETTVNELNGVEPMELLQNSIFKEKPLLDAGTAIDGASLSGPSHTSSSSNGLNVSGRVEIKTTHRPKDKYWRRRVLAVRDFPPLCGTNAPQSTKEQEMLTCANSYLDELKKGMVITKNYSNREEPSLTPKTNKCLDLTENVDLKTRTTEIWSYDSGREALVEELIEGAGTSDIQVATRPNMVARPLQECNGCVNYVKIRKPEETHVRSRDMSKAPVHGKIKVCLGNLQGVTRKGEVAFVKSDSGTRKGNLALIHSEGGTKTGKMRKQHLSWPRESTGFTSNCDFMADCPGPSVRKAAPVSPGADGILVIKDLEHHSAFDHQPETNQNFMVGAVFCSSDEDSKGPTGKKVNVLLPCSNNKSKPAHSVLSCPNGTLKKVGWGNSDGGKARKQFLLGQHKIKAFAKKSYAKSKIFKDTSMDHKIVRPSVANRSPGALVLTDKRCYRHEIYSPDVLKPEGFKTILPPFEPKSSSHGDARKRVRETLRLFHAICRKLLHEEEVNSMHEQREKSRQPNKGGKRIDLRAANYIKNEGKEVNTGKILGEVPGVQVGDEFQYRVELAVVGIHRLYQNGIDTIKLNGKMLVASSIVASGAYADDMESGDILIYSGQGGNVVEKDREPEDQKLEKGNLALKNSILAKTPVRVVRGWKVKTADSKTVSIYIYDGLYTVKHFWSETGPHGKLVFMFELWRNPGQPELAWKELKRSNKSKIRKGVCVDDISGGKEPFPICVVNILNDEKPPPFNYISTMMYPDWYHPISPTGCDCTGRCSDSRRCQCAAKNGGEIPYNRNGAIVETKPLVYECGPSCKCPPSCYNRVSQRGIKFQLEIFNTESRGWGVRSLNSIPSGSFICEYSGELLGAEEAEKRGDDDEYLFNIGHDYNMPVKQTMIVDYGESGFTIDAACYGNVGRFINHSCSPNLYAQNVVYDNDDKRMPHVMLFAAENIPPLQELTCHYNYKVGQVCDSNGEIKIKKCFCGAPECGGRLY</sequence>
<feature type="domain" description="YDG" evidence="12">
    <location>
        <begin position="681"/>
        <end position="828"/>
    </location>
</feature>
<dbReference type="OrthoDB" id="5792673at2759"/>
<evidence type="ECO:0000256" key="7">
    <source>
        <dbReference type="ARBA" id="ARBA00023242"/>
    </source>
</evidence>
<dbReference type="InterPro" id="IPR051357">
    <property type="entry name" value="H3K9_HMTase_SUVAR3-9"/>
</dbReference>
<keyword evidence="2" id="KW-0158">Chromosome</keyword>
<comment type="subcellular location">
    <subcellularLocation>
        <location evidence="1">Chromosome</location>
    </subcellularLocation>
    <subcellularLocation>
        <location evidence="8">Nucleus</location>
    </subcellularLocation>
</comment>
<keyword evidence="4 13" id="KW-0808">Transferase</keyword>
<dbReference type="GO" id="GO:0008270">
    <property type="term" value="F:zinc ion binding"/>
    <property type="evidence" value="ECO:0007669"/>
    <property type="project" value="InterPro"/>
</dbReference>
<dbReference type="InterPro" id="IPR001214">
    <property type="entry name" value="SET_dom"/>
</dbReference>
<dbReference type="SUPFAM" id="SSF88697">
    <property type="entry name" value="PUA domain-like"/>
    <property type="match status" value="1"/>
</dbReference>
<protein>
    <submittedName>
        <fullName evidence="13">Histone-lysine N-methyltransferase, H3 lysine-9 specific SUVH6-like</fullName>
    </submittedName>
</protein>
<evidence type="ECO:0000259" key="11">
    <source>
        <dbReference type="PROSITE" id="PS50868"/>
    </source>
</evidence>
<dbReference type="PROSITE" id="PS50868">
    <property type="entry name" value="POST_SET"/>
    <property type="match status" value="1"/>
</dbReference>
<evidence type="ECO:0000256" key="1">
    <source>
        <dbReference type="ARBA" id="ARBA00004286"/>
    </source>
</evidence>
<keyword evidence="6" id="KW-0156">Chromatin regulator</keyword>
<keyword evidence="7 8" id="KW-0539">Nucleus</keyword>
<dbReference type="PANTHER" id="PTHR45660:SF46">
    <property type="entry name" value="HISTONE-LYSINE N-METHYLTRANSFERASE, H3 LYSINE-9 SPECIFIC SUVH6"/>
    <property type="match status" value="1"/>
</dbReference>
<evidence type="ECO:0000256" key="2">
    <source>
        <dbReference type="ARBA" id="ARBA00022454"/>
    </source>
</evidence>
<dbReference type="PROSITE" id="PS50280">
    <property type="entry name" value="SET"/>
    <property type="match status" value="1"/>
</dbReference>
<evidence type="ECO:0000313" key="13">
    <source>
        <dbReference type="EMBL" id="KZV20026.1"/>
    </source>
</evidence>
<evidence type="ECO:0000259" key="12">
    <source>
        <dbReference type="PROSITE" id="PS51015"/>
    </source>
</evidence>
<keyword evidence="3 13" id="KW-0489">Methyltransferase</keyword>
<dbReference type="SMART" id="SM00466">
    <property type="entry name" value="SRA"/>
    <property type="match status" value="1"/>
</dbReference>
<dbReference type="InterPro" id="IPR036987">
    <property type="entry name" value="SRA-YDG_sf"/>
</dbReference>
<proteinExistence type="predicted"/>
<evidence type="ECO:0000256" key="4">
    <source>
        <dbReference type="ARBA" id="ARBA00022679"/>
    </source>
</evidence>
<evidence type="ECO:0000256" key="3">
    <source>
        <dbReference type="ARBA" id="ARBA00022603"/>
    </source>
</evidence>
<feature type="domain" description="Pre-SET" evidence="10">
    <location>
        <begin position="898"/>
        <end position="958"/>
    </location>
</feature>